<dbReference type="EMBL" id="JAFJYH010000193">
    <property type="protein sequence ID" value="KAG4416238.1"/>
    <property type="molecule type" value="Genomic_DNA"/>
</dbReference>
<feature type="coiled-coil region" evidence="1">
    <location>
        <begin position="31"/>
        <end position="140"/>
    </location>
</feature>
<comment type="caution">
    <text evidence="2">The sequence shown here is derived from an EMBL/GenBank/DDBJ whole genome shotgun (WGS) entry which is preliminary data.</text>
</comment>
<evidence type="ECO:0000256" key="1">
    <source>
        <dbReference type="SAM" id="Coils"/>
    </source>
</evidence>
<proteinExistence type="predicted"/>
<dbReference type="Proteomes" id="UP000664132">
    <property type="component" value="Unassembled WGS sequence"/>
</dbReference>
<sequence length="324" mass="36712">MAMENLTKTDASDASETILSIRAALIQPSSIEELEALQVALTKKIENEKATKQYATVLKSERMLKEKVASLEGEVVEFRIKIKELEAAKEKTDESVEKATQTDPETCPCQFQLKLLKAEVQELKSKLRSKDVTIRKLEKDRSLKEPLVQVGVDVRIGCLERTKEGFLDDYTADLIKIEKRNVAAHEGNWKADAALMILGYLSEDSLNHGDPSEMFWNNVYKISHVRLAQEIYTPINCIKAINHHFTMMGAIMPEGREAQNIISDTKSIANQILQQWVRTENKGDPEVRSSFQFDDEIHDSLARLGNLKDKAVRLARKMNGKNRV</sequence>
<keyword evidence="1" id="KW-0175">Coiled coil</keyword>
<protein>
    <submittedName>
        <fullName evidence="2">Uncharacterized protein</fullName>
    </submittedName>
</protein>
<accession>A0A8H7TCD2</accession>
<dbReference type="OrthoDB" id="3558391at2759"/>
<evidence type="ECO:0000313" key="3">
    <source>
        <dbReference type="Proteomes" id="UP000664132"/>
    </source>
</evidence>
<organism evidence="2 3">
    <name type="scientific">Cadophora malorum</name>
    <dbReference type="NCBI Taxonomy" id="108018"/>
    <lineage>
        <taxon>Eukaryota</taxon>
        <taxon>Fungi</taxon>
        <taxon>Dikarya</taxon>
        <taxon>Ascomycota</taxon>
        <taxon>Pezizomycotina</taxon>
        <taxon>Leotiomycetes</taxon>
        <taxon>Helotiales</taxon>
        <taxon>Ploettnerulaceae</taxon>
        <taxon>Cadophora</taxon>
    </lineage>
</organism>
<gene>
    <name evidence="2" type="ORF">IFR04_010641</name>
</gene>
<evidence type="ECO:0000313" key="2">
    <source>
        <dbReference type="EMBL" id="KAG4416238.1"/>
    </source>
</evidence>
<dbReference type="AlphaFoldDB" id="A0A8H7TCD2"/>
<keyword evidence="3" id="KW-1185">Reference proteome</keyword>
<reference evidence="2" key="1">
    <citation type="submission" date="2021-02" db="EMBL/GenBank/DDBJ databases">
        <title>Genome sequence Cadophora malorum strain M34.</title>
        <authorList>
            <person name="Stefanovic E."/>
            <person name="Vu D."/>
            <person name="Scully C."/>
            <person name="Dijksterhuis J."/>
            <person name="Roader J."/>
            <person name="Houbraken J."/>
        </authorList>
    </citation>
    <scope>NUCLEOTIDE SEQUENCE</scope>
    <source>
        <strain evidence="2">M34</strain>
    </source>
</reference>
<name>A0A8H7TCD2_9HELO</name>